<dbReference type="EC" id="6.3.2.5" evidence="3"/>
<organism evidence="7 8">
    <name type="scientific">Candidatus Acididesulfobacter diazotrophicus</name>
    <dbReference type="NCBI Taxonomy" id="2597226"/>
    <lineage>
        <taxon>Bacteria</taxon>
        <taxon>Deltaproteobacteria</taxon>
        <taxon>Candidatus Acidulodesulfobacterales</taxon>
        <taxon>Candidatus Acididesulfobacter</taxon>
    </lineage>
</organism>
<comment type="pathway">
    <text evidence="3 4">Cofactor biosynthesis; coenzyme A biosynthesis; CoA from (R)-pantothenate: step 2/5.</text>
</comment>
<dbReference type="SUPFAM" id="SSF102645">
    <property type="entry name" value="CoaB-like"/>
    <property type="match status" value="1"/>
</dbReference>
<keyword evidence="3" id="KW-0460">Magnesium</keyword>
<comment type="catalytic activity">
    <reaction evidence="3 4">
        <text>(R)-4'-phosphopantothenate + L-cysteine + CTP = N-[(R)-4-phosphopantothenoyl]-L-cysteine + CMP + diphosphate + H(+)</text>
        <dbReference type="Rhea" id="RHEA:19397"/>
        <dbReference type="ChEBI" id="CHEBI:10986"/>
        <dbReference type="ChEBI" id="CHEBI:15378"/>
        <dbReference type="ChEBI" id="CHEBI:33019"/>
        <dbReference type="ChEBI" id="CHEBI:35235"/>
        <dbReference type="ChEBI" id="CHEBI:37563"/>
        <dbReference type="ChEBI" id="CHEBI:59458"/>
        <dbReference type="ChEBI" id="CHEBI:60377"/>
        <dbReference type="EC" id="6.3.2.5"/>
    </reaction>
</comment>
<reference evidence="7 8" key="1">
    <citation type="journal article" date="2019" name="ISME J.">
        <title>Insights into ecological role of a new deltaproteobacterial order Candidatus Acidulodesulfobacterales by metagenomics and metatranscriptomics.</title>
        <authorList>
            <person name="Tan S."/>
            <person name="Liu J."/>
            <person name="Fang Y."/>
            <person name="Hedlund B.P."/>
            <person name="Lian Z.H."/>
            <person name="Huang L.Y."/>
            <person name="Li J.T."/>
            <person name="Huang L.N."/>
            <person name="Li W.J."/>
            <person name="Jiang H.C."/>
            <person name="Dong H.L."/>
            <person name="Shu W.S."/>
        </authorList>
    </citation>
    <scope>NUCLEOTIDE SEQUENCE [LARGE SCALE GENOMIC DNA]</scope>
    <source>
        <strain evidence="7">AP1</strain>
    </source>
</reference>
<accession>A0A519BM09</accession>
<dbReference type="NCBIfam" id="TIGR00521">
    <property type="entry name" value="coaBC_dfp"/>
    <property type="match status" value="1"/>
</dbReference>
<comment type="caution">
    <text evidence="3">Lacks conserved residue(s) required for the propagation of feature annotation.</text>
</comment>
<dbReference type="Gene3D" id="3.40.50.1950">
    <property type="entry name" value="Flavin prenyltransferase-like"/>
    <property type="match status" value="1"/>
</dbReference>
<protein>
    <recommendedName>
        <fullName evidence="3">Coenzyme A biosynthesis bifunctional protein CoaBC</fullName>
    </recommendedName>
    <alternativeName>
        <fullName evidence="3">DNA/pantothenate metabolism flavoprotein</fullName>
    </alternativeName>
    <alternativeName>
        <fullName evidence="3">Phosphopantothenoylcysteine synthetase/decarboxylase</fullName>
        <shortName evidence="3">PPCS-PPCDC</shortName>
    </alternativeName>
    <domain>
        <recommendedName>
            <fullName evidence="3">Phosphopantothenoylcysteine decarboxylase</fullName>
            <shortName evidence="3">PPC decarboxylase</shortName>
            <shortName evidence="3">PPC-DC</shortName>
            <ecNumber evidence="3">4.1.1.36</ecNumber>
        </recommendedName>
        <alternativeName>
            <fullName evidence="3">CoaC</fullName>
        </alternativeName>
    </domain>
    <domain>
        <recommendedName>
            <fullName evidence="3">Phosphopantothenate--cysteine ligase</fullName>
            <ecNumber evidence="3">6.3.2.5</ecNumber>
        </recommendedName>
        <alternativeName>
            <fullName evidence="3">CoaB</fullName>
        </alternativeName>
        <alternativeName>
            <fullName evidence="3">Phosphopantothenoylcysteine synthetase</fullName>
            <shortName evidence="3">PPC synthetase</shortName>
            <shortName evidence="3">PPC-S</shortName>
        </alternativeName>
    </domain>
</protein>
<dbReference type="GO" id="GO:0004633">
    <property type="term" value="F:phosphopantothenoylcysteine decarboxylase activity"/>
    <property type="evidence" value="ECO:0007669"/>
    <property type="project" value="UniProtKB-UniRule"/>
</dbReference>
<dbReference type="GO" id="GO:0004632">
    <property type="term" value="F:phosphopantothenate--cysteine ligase activity"/>
    <property type="evidence" value="ECO:0007669"/>
    <property type="project" value="UniProtKB-UniRule"/>
</dbReference>
<comment type="cofactor">
    <cofactor evidence="3">
        <name>Mg(2+)</name>
        <dbReference type="ChEBI" id="CHEBI:18420"/>
    </cofactor>
</comment>
<dbReference type="UniPathway" id="UPA00241">
    <property type="reaction ID" value="UER00353"/>
</dbReference>
<comment type="similarity">
    <text evidence="3 4">In the C-terminal section; belongs to the PPC synthetase family.</text>
</comment>
<comment type="caution">
    <text evidence="7">The sequence shown here is derived from an EMBL/GenBank/DDBJ whole genome shotgun (WGS) entry which is preliminary data.</text>
</comment>
<dbReference type="HAMAP" id="MF_02225">
    <property type="entry name" value="CoaBC"/>
    <property type="match status" value="1"/>
</dbReference>
<dbReference type="PANTHER" id="PTHR14359">
    <property type="entry name" value="HOMO-OLIGOMERIC FLAVIN CONTAINING CYS DECARBOXYLASE FAMILY"/>
    <property type="match status" value="1"/>
</dbReference>
<dbReference type="InterPro" id="IPR007085">
    <property type="entry name" value="DNA/pantothenate-metab_flavo_C"/>
</dbReference>
<evidence type="ECO:0000313" key="7">
    <source>
        <dbReference type="EMBL" id="RZD18294.1"/>
    </source>
</evidence>
<keyword evidence="2 3" id="KW-0456">Lyase</keyword>
<feature type="region of interest" description="Phosphopantothenate--cysteine ligase" evidence="3">
    <location>
        <begin position="187"/>
        <end position="484"/>
    </location>
</feature>
<feature type="binding site" evidence="3">
    <location>
        <position position="329"/>
    </location>
    <ligand>
        <name>CTP</name>
        <dbReference type="ChEBI" id="CHEBI:37563"/>
    </ligand>
</feature>
<dbReference type="Gene3D" id="3.40.50.10300">
    <property type="entry name" value="CoaB-like"/>
    <property type="match status" value="1"/>
</dbReference>
<keyword evidence="3" id="KW-0511">Multifunctional enzyme</keyword>
<dbReference type="InterPro" id="IPR035929">
    <property type="entry name" value="CoaB-like_sf"/>
</dbReference>
<keyword evidence="3 4" id="KW-0288">FMN</keyword>
<evidence type="ECO:0000259" key="6">
    <source>
        <dbReference type="Pfam" id="PF04127"/>
    </source>
</evidence>
<evidence type="ECO:0000259" key="5">
    <source>
        <dbReference type="Pfam" id="PF02441"/>
    </source>
</evidence>
<dbReference type="GO" id="GO:0071513">
    <property type="term" value="C:phosphopantothenoylcysteine decarboxylase complex"/>
    <property type="evidence" value="ECO:0007669"/>
    <property type="project" value="TreeGrafter"/>
</dbReference>
<evidence type="ECO:0000313" key="8">
    <source>
        <dbReference type="Proteomes" id="UP000319296"/>
    </source>
</evidence>
<sequence>MTLKNKKLVLCITGSIACYKSIELYRSLKKEGASVTIILSSSASKFISPYIFKSFGEEVYADDAFEIPLAHIELAKTADAIVVAPATYNTINKIACGIADSLITLTVSALGDKPCIIVPAMNNKMYSNEILQENIKKLIQKKYYFVNPTQGELACGDFGEGKFPEIKDIVFEIESVFKNKKFKDKKILITAGATREYIDPVRFISNASSGKMGMALADEAIKLGAEVTLIACNIDIQNLYINKKIKLIKAASFNDLRESLINEFPKNDILIMAAAVSDFGVKEKSPLKIKKANGCSGNTTNIHLNLIQNDDLLKLIAKDKKQEQIIFGFAAETDNIIENAQKKFKEKSLDYIFVNDVTKNIIGSSENEGYLIKIISVNKDKKKDKEKDKDKEKENINGRDITYDDNNYIYTDKEINKNSAIIINKTKNTGETIIKINTYKNHKNNNNEGYNNNRWIEDSDNNLEIKRFERMNKAELAEALLNEL</sequence>
<feature type="binding site" evidence="3">
    <location>
        <position position="347"/>
    </location>
    <ligand>
        <name>CTP</name>
        <dbReference type="ChEBI" id="CHEBI:37563"/>
    </ligand>
</feature>
<keyword evidence="3" id="KW-0479">Metal-binding</keyword>
<evidence type="ECO:0000256" key="1">
    <source>
        <dbReference type="ARBA" id="ARBA00022793"/>
    </source>
</evidence>
<dbReference type="EC" id="4.1.1.36" evidence="3"/>
<comment type="cofactor">
    <cofactor evidence="3">
        <name>FMN</name>
        <dbReference type="ChEBI" id="CHEBI:58210"/>
    </cofactor>
    <text evidence="3">Binds 1 FMN per subunit.</text>
</comment>
<dbReference type="AlphaFoldDB" id="A0A519BM09"/>
<evidence type="ECO:0000256" key="2">
    <source>
        <dbReference type="ARBA" id="ARBA00023239"/>
    </source>
</evidence>
<keyword evidence="1 3" id="KW-0210">Decarboxylase</keyword>
<name>A0A519BM09_9DELT</name>
<dbReference type="InterPro" id="IPR036551">
    <property type="entry name" value="Flavin_trans-like"/>
</dbReference>
<dbReference type="InterPro" id="IPR005252">
    <property type="entry name" value="CoaBC"/>
</dbReference>
<keyword evidence="3 4" id="KW-0436">Ligase</keyword>
<comment type="similarity">
    <text evidence="3 4">In the N-terminal section; belongs to the HFCD (homo-oligomeric flavin containing Cys decarboxylase) superfamily.</text>
</comment>
<comment type="catalytic activity">
    <reaction evidence="3 4">
        <text>N-[(R)-4-phosphopantothenoyl]-L-cysteine + H(+) = (R)-4'-phosphopantetheine + CO2</text>
        <dbReference type="Rhea" id="RHEA:16793"/>
        <dbReference type="ChEBI" id="CHEBI:15378"/>
        <dbReference type="ChEBI" id="CHEBI:16526"/>
        <dbReference type="ChEBI" id="CHEBI:59458"/>
        <dbReference type="ChEBI" id="CHEBI:61723"/>
        <dbReference type="EC" id="4.1.1.36"/>
    </reaction>
</comment>
<evidence type="ECO:0000256" key="3">
    <source>
        <dbReference type="HAMAP-Rule" id="MF_02225"/>
    </source>
</evidence>
<dbReference type="EMBL" id="SGBB01000011">
    <property type="protein sequence ID" value="RZD18294.1"/>
    <property type="molecule type" value="Genomic_DNA"/>
</dbReference>
<dbReference type="Pfam" id="PF04127">
    <property type="entry name" value="DFP"/>
    <property type="match status" value="1"/>
</dbReference>
<feature type="binding site" evidence="3">
    <location>
        <position position="288"/>
    </location>
    <ligand>
        <name>CTP</name>
        <dbReference type="ChEBI" id="CHEBI:37563"/>
    </ligand>
</feature>
<proteinExistence type="inferred from homology"/>
<feature type="binding site" evidence="3">
    <location>
        <position position="343"/>
    </location>
    <ligand>
        <name>CTP</name>
        <dbReference type="ChEBI" id="CHEBI:37563"/>
    </ligand>
</feature>
<dbReference type="PANTHER" id="PTHR14359:SF6">
    <property type="entry name" value="PHOSPHOPANTOTHENOYLCYSTEINE DECARBOXYLASE"/>
    <property type="match status" value="1"/>
</dbReference>
<feature type="domain" description="Flavoprotein" evidence="5">
    <location>
        <begin position="6"/>
        <end position="174"/>
    </location>
</feature>
<keyword evidence="3 4" id="KW-0285">Flavoprotein</keyword>
<dbReference type="GO" id="GO:0015937">
    <property type="term" value="P:coenzyme A biosynthetic process"/>
    <property type="evidence" value="ECO:0007669"/>
    <property type="project" value="UniProtKB-UniRule"/>
</dbReference>
<feature type="binding site" evidence="3">
    <location>
        <position position="278"/>
    </location>
    <ligand>
        <name>CTP</name>
        <dbReference type="ChEBI" id="CHEBI:37563"/>
    </ligand>
</feature>
<feature type="region of interest" description="Phosphopantothenoylcysteine decarboxylase" evidence="3">
    <location>
        <begin position="1"/>
        <end position="186"/>
    </location>
</feature>
<feature type="active site" description="Proton donor" evidence="3">
    <location>
        <position position="155"/>
    </location>
</feature>
<gene>
    <name evidence="3 7" type="primary">coaBC</name>
    <name evidence="7" type="ORF">EVG15_06740</name>
</gene>
<comment type="function">
    <text evidence="4">Catalyzes two steps in the biosynthesis of coenzyme A. In the first step cysteine is conjugated to 4'-phosphopantothenate to form 4-phosphopantothenoylcysteine, in the latter compound is decarboxylated to form 4'-phosphopantotheine.</text>
</comment>
<feature type="domain" description="DNA/pantothenate metabolism flavoprotein C-terminal" evidence="6">
    <location>
        <begin position="183"/>
        <end position="388"/>
    </location>
</feature>
<comment type="function">
    <text evidence="3">Catalyzes two sequential steps in the biosynthesis of coenzyme A. In the first step cysteine is conjugated to 4'-phosphopantothenate to form 4-phosphopantothenoylcysteine. In the second step the latter compound is decarboxylated to form 4'-phosphopantotheine.</text>
</comment>
<dbReference type="Pfam" id="PF02441">
    <property type="entry name" value="Flavoprotein"/>
    <property type="match status" value="1"/>
</dbReference>
<evidence type="ECO:0000256" key="4">
    <source>
        <dbReference type="RuleBase" id="RU364078"/>
    </source>
</evidence>
<dbReference type="SUPFAM" id="SSF52507">
    <property type="entry name" value="Homo-oligomeric flavin-containing Cys decarboxylases, HFCD"/>
    <property type="match status" value="1"/>
</dbReference>
<dbReference type="GO" id="GO:0046872">
    <property type="term" value="F:metal ion binding"/>
    <property type="evidence" value="ECO:0007669"/>
    <property type="project" value="UniProtKB-KW"/>
</dbReference>
<dbReference type="InterPro" id="IPR003382">
    <property type="entry name" value="Flavoprotein"/>
</dbReference>
<comment type="pathway">
    <text evidence="3 4">Cofactor biosynthesis; coenzyme A biosynthesis; CoA from (R)-pantothenate: step 3/5.</text>
</comment>
<dbReference type="PROSITE" id="PS51257">
    <property type="entry name" value="PROKAR_LIPOPROTEIN"/>
    <property type="match status" value="1"/>
</dbReference>
<dbReference type="Proteomes" id="UP000319296">
    <property type="component" value="Unassembled WGS sequence"/>
</dbReference>
<dbReference type="GO" id="GO:0010181">
    <property type="term" value="F:FMN binding"/>
    <property type="evidence" value="ECO:0007669"/>
    <property type="project" value="UniProtKB-UniRule"/>
</dbReference>
<dbReference type="GO" id="GO:0015941">
    <property type="term" value="P:pantothenate catabolic process"/>
    <property type="evidence" value="ECO:0007669"/>
    <property type="project" value="InterPro"/>
</dbReference>